<dbReference type="Pfam" id="PF13202">
    <property type="entry name" value="EF-hand_5"/>
    <property type="match status" value="2"/>
</dbReference>
<accession>A0A9W7GG78</accession>
<keyword evidence="1" id="KW-0106">Calcium</keyword>
<dbReference type="PANTHER" id="PTHR20875">
    <property type="entry name" value="EF-HAND CALCIUM-BINDING DOMAIN-CONTAINING PROTEIN 6-RELATED"/>
    <property type="match status" value="1"/>
</dbReference>
<dbReference type="InterPro" id="IPR011992">
    <property type="entry name" value="EF-hand-dom_pair"/>
</dbReference>
<dbReference type="InterPro" id="IPR018247">
    <property type="entry name" value="EF_Hand_1_Ca_BS"/>
</dbReference>
<evidence type="ECO:0000313" key="3">
    <source>
        <dbReference type="EMBL" id="GMI43174.1"/>
    </source>
</evidence>
<feature type="domain" description="EF-hand" evidence="2">
    <location>
        <begin position="17"/>
        <end position="52"/>
    </location>
</feature>
<evidence type="ECO:0000256" key="1">
    <source>
        <dbReference type="ARBA" id="ARBA00022837"/>
    </source>
</evidence>
<dbReference type="SUPFAM" id="SSF47473">
    <property type="entry name" value="EF-hand"/>
    <property type="match status" value="2"/>
</dbReference>
<dbReference type="PROSITE" id="PS00018">
    <property type="entry name" value="EF_HAND_1"/>
    <property type="match status" value="1"/>
</dbReference>
<dbReference type="GO" id="GO:0005654">
    <property type="term" value="C:nucleoplasm"/>
    <property type="evidence" value="ECO:0007669"/>
    <property type="project" value="TreeGrafter"/>
</dbReference>
<dbReference type="SMART" id="SM00054">
    <property type="entry name" value="EFh"/>
    <property type="match status" value="3"/>
</dbReference>
<reference evidence="4" key="1">
    <citation type="journal article" date="2023" name="Commun. Biol.">
        <title>Genome analysis of Parmales, the sister group of diatoms, reveals the evolutionary specialization of diatoms from phago-mixotrophs to photoautotrophs.</title>
        <authorList>
            <person name="Ban H."/>
            <person name="Sato S."/>
            <person name="Yoshikawa S."/>
            <person name="Yamada K."/>
            <person name="Nakamura Y."/>
            <person name="Ichinomiya M."/>
            <person name="Sato N."/>
            <person name="Blanc-Mathieu R."/>
            <person name="Endo H."/>
            <person name="Kuwata A."/>
            <person name="Ogata H."/>
        </authorList>
    </citation>
    <scope>NUCLEOTIDE SEQUENCE [LARGE SCALE GENOMIC DNA]</scope>
</reference>
<sequence>MSSSPTYTLAITRKIAARSSNLIETFLELDMDSDGSISRSDLALSLKNLYNISLTREQLNGLATQFGCGNGRRVDYAMFVDCVRDLATTHPLTSSSYGSGPSLNRGTSEYSNCDLERLGIVRVPKGVEKGELQRVIARKVRSRSAVASKTTQTFLAIDSSRTGSFTIPEFREFLLNVGLDVSQEQCTLVLGDFVSGDGDVHLSGFASFLKTIEPAREVQPWEMLDEESLKRERTVAKAMARAAREAMEFAVTKCVDDAMSDSSILLKLQDELLYKKMTLVKAFKKFDMDAQGLLTKEEFAQGLRESGLDVSGERAGALMEKFDVSGNAKLACWEFIRMVTAGGGDETKADLPKEVSAPTASNLLVKGDEGEIVQAEIIKNLQIDESELLTDFKRQLEEENLKMRKVFSRIADGGKTVTADQFLTGLKELGCATINKDAAERIVDRYDIDGTGKLKYYEFLRMMNDVC</sequence>
<dbReference type="PROSITE" id="PS50222">
    <property type="entry name" value="EF_HAND_2"/>
    <property type="match status" value="3"/>
</dbReference>
<gene>
    <name evidence="3" type="ORF">TrCOL_g9761</name>
</gene>
<dbReference type="CDD" id="cd00051">
    <property type="entry name" value="EFh"/>
    <property type="match status" value="2"/>
</dbReference>
<dbReference type="EMBL" id="BRYA01001450">
    <property type="protein sequence ID" value="GMI43174.1"/>
    <property type="molecule type" value="Genomic_DNA"/>
</dbReference>
<dbReference type="GO" id="GO:0005509">
    <property type="term" value="F:calcium ion binding"/>
    <property type="evidence" value="ECO:0007669"/>
    <property type="project" value="InterPro"/>
</dbReference>
<feature type="domain" description="EF-hand" evidence="2">
    <location>
        <begin position="274"/>
        <end position="309"/>
    </location>
</feature>
<proteinExistence type="predicted"/>
<dbReference type="Gene3D" id="1.10.238.10">
    <property type="entry name" value="EF-hand"/>
    <property type="match status" value="4"/>
</dbReference>
<name>A0A9W7GG78_9STRA</name>
<dbReference type="PANTHER" id="PTHR20875:SF2">
    <property type="entry name" value="EF-HAND CALCIUM-BINDING DOMAIN-CONTAINING PROTEIN 6"/>
    <property type="match status" value="1"/>
</dbReference>
<evidence type="ECO:0000259" key="2">
    <source>
        <dbReference type="PROSITE" id="PS50222"/>
    </source>
</evidence>
<dbReference type="InterPro" id="IPR002048">
    <property type="entry name" value="EF_hand_dom"/>
</dbReference>
<comment type="caution">
    <text evidence="3">The sequence shown here is derived from an EMBL/GenBank/DDBJ whole genome shotgun (WGS) entry which is preliminary data.</text>
</comment>
<dbReference type="OrthoDB" id="26525at2759"/>
<feature type="domain" description="EF-hand" evidence="2">
    <location>
        <begin position="434"/>
        <end position="467"/>
    </location>
</feature>
<protein>
    <recommendedName>
        <fullName evidence="2">EF-hand domain-containing protein</fullName>
    </recommendedName>
</protein>
<organism evidence="3 4">
    <name type="scientific">Triparma columacea</name>
    <dbReference type="NCBI Taxonomy" id="722753"/>
    <lineage>
        <taxon>Eukaryota</taxon>
        <taxon>Sar</taxon>
        <taxon>Stramenopiles</taxon>
        <taxon>Ochrophyta</taxon>
        <taxon>Bolidophyceae</taxon>
        <taxon>Parmales</taxon>
        <taxon>Triparmaceae</taxon>
        <taxon>Triparma</taxon>
    </lineage>
</organism>
<dbReference type="AlphaFoldDB" id="A0A9W7GG78"/>
<dbReference type="Proteomes" id="UP001165065">
    <property type="component" value="Unassembled WGS sequence"/>
</dbReference>
<keyword evidence="4" id="KW-1185">Reference proteome</keyword>
<dbReference type="InterPro" id="IPR052603">
    <property type="entry name" value="EFCB6"/>
</dbReference>
<evidence type="ECO:0000313" key="4">
    <source>
        <dbReference type="Proteomes" id="UP001165065"/>
    </source>
</evidence>